<dbReference type="EMBL" id="KN837176">
    <property type="protein sequence ID" value="KIJ36630.1"/>
    <property type="molecule type" value="Genomic_DNA"/>
</dbReference>
<dbReference type="Proteomes" id="UP000054279">
    <property type="component" value="Unassembled WGS sequence"/>
</dbReference>
<evidence type="ECO:0000259" key="1">
    <source>
        <dbReference type="Pfam" id="PF13358"/>
    </source>
</evidence>
<reference evidence="2 3" key="1">
    <citation type="submission" date="2014-06" db="EMBL/GenBank/DDBJ databases">
        <title>Evolutionary Origins and Diversification of the Mycorrhizal Mutualists.</title>
        <authorList>
            <consortium name="DOE Joint Genome Institute"/>
            <consortium name="Mycorrhizal Genomics Consortium"/>
            <person name="Kohler A."/>
            <person name="Kuo A."/>
            <person name="Nagy L.G."/>
            <person name="Floudas D."/>
            <person name="Copeland A."/>
            <person name="Barry K.W."/>
            <person name="Cichocki N."/>
            <person name="Veneault-Fourrey C."/>
            <person name="LaButti K."/>
            <person name="Lindquist E.A."/>
            <person name="Lipzen A."/>
            <person name="Lundell T."/>
            <person name="Morin E."/>
            <person name="Murat C."/>
            <person name="Riley R."/>
            <person name="Ohm R."/>
            <person name="Sun H."/>
            <person name="Tunlid A."/>
            <person name="Henrissat B."/>
            <person name="Grigoriev I.V."/>
            <person name="Hibbett D.S."/>
            <person name="Martin F."/>
        </authorList>
    </citation>
    <scope>NUCLEOTIDE SEQUENCE [LARGE SCALE GENOMIC DNA]</scope>
    <source>
        <strain evidence="2 3">SS14</strain>
    </source>
</reference>
<protein>
    <recommendedName>
        <fullName evidence="1">Tc1-like transposase DDE domain-containing protein</fullName>
    </recommendedName>
</protein>
<gene>
    <name evidence="2" type="ORF">M422DRAFT_143696</name>
</gene>
<organism evidence="2 3">
    <name type="scientific">Sphaerobolus stellatus (strain SS14)</name>
    <dbReference type="NCBI Taxonomy" id="990650"/>
    <lineage>
        <taxon>Eukaryota</taxon>
        <taxon>Fungi</taxon>
        <taxon>Dikarya</taxon>
        <taxon>Basidiomycota</taxon>
        <taxon>Agaricomycotina</taxon>
        <taxon>Agaricomycetes</taxon>
        <taxon>Phallomycetidae</taxon>
        <taxon>Geastrales</taxon>
        <taxon>Sphaerobolaceae</taxon>
        <taxon>Sphaerobolus</taxon>
    </lineage>
</organism>
<dbReference type="HOGENOM" id="CLU_056788_11_2_1"/>
<accession>A0A0C9VG95</accession>
<dbReference type="OrthoDB" id="2142724at2759"/>
<dbReference type="InterPro" id="IPR038717">
    <property type="entry name" value="Tc1-like_DDE_dom"/>
</dbReference>
<dbReference type="Pfam" id="PF13358">
    <property type="entry name" value="DDE_3"/>
    <property type="match status" value="1"/>
</dbReference>
<keyword evidence="3" id="KW-1185">Reference proteome</keyword>
<name>A0A0C9VG95_SPHS4</name>
<feature type="domain" description="Tc1-like transposase DDE" evidence="1">
    <location>
        <begin position="1"/>
        <end position="83"/>
    </location>
</feature>
<proteinExistence type="predicted"/>
<dbReference type="AlphaFoldDB" id="A0A0C9VG95"/>
<feature type="non-terminal residue" evidence="2">
    <location>
        <position position="1"/>
    </location>
</feature>
<sequence length="84" mass="9297">GWAPRGECAAVTAKFQCGQGYSLLPVLCSEGIIYSEIQKGAYDGPSFLTFIENLLEHMNPWPAPWSVLVMDNCSIHHLEDVETL</sequence>
<feature type="non-terminal residue" evidence="2">
    <location>
        <position position="84"/>
    </location>
</feature>
<evidence type="ECO:0000313" key="3">
    <source>
        <dbReference type="Proteomes" id="UP000054279"/>
    </source>
</evidence>
<evidence type="ECO:0000313" key="2">
    <source>
        <dbReference type="EMBL" id="KIJ36630.1"/>
    </source>
</evidence>